<sequence length="119" mass="13723">MEPQSKVRKKVKRPGGRNPGSRRKSKCWRWARKIKRSQSQGVAGGAKAWPRPSTGDALEEEQQQQQQQEHSEEEDRKTQGSKRRDRKRGSEAELQDRGQTGNRVGTSCPFVVVVKHRRY</sequence>
<protein>
    <submittedName>
        <fullName evidence="2">Uncharacterized protein</fullName>
    </submittedName>
</protein>
<proteinExistence type="predicted"/>
<reference evidence="2 3" key="1">
    <citation type="journal article" date="2010" name="Nature">
        <title>Comparative genomics reveals mobile pathogenicity chromosomes in Fusarium.</title>
        <authorList>
            <person name="Ma L.J."/>
            <person name="van der Does H.C."/>
            <person name="Borkovich K.A."/>
            <person name="Coleman J.J."/>
            <person name="Daboussi M.J."/>
            <person name="Di Pietro A."/>
            <person name="Dufresne M."/>
            <person name="Freitag M."/>
            <person name="Grabherr M."/>
            <person name="Henrissat B."/>
            <person name="Houterman P.M."/>
            <person name="Kang S."/>
            <person name="Shim W.B."/>
            <person name="Woloshuk C."/>
            <person name="Xie X."/>
            <person name="Xu J.R."/>
            <person name="Antoniw J."/>
            <person name="Baker S.E."/>
            <person name="Bluhm B.H."/>
            <person name="Breakspear A."/>
            <person name="Brown D.W."/>
            <person name="Butchko R.A."/>
            <person name="Chapman S."/>
            <person name="Coulson R."/>
            <person name="Coutinho P.M."/>
            <person name="Danchin E.G."/>
            <person name="Diener A."/>
            <person name="Gale L.R."/>
            <person name="Gardiner D.M."/>
            <person name="Goff S."/>
            <person name="Hammond-Kosack K.E."/>
            <person name="Hilburn K."/>
            <person name="Hua-Van A."/>
            <person name="Jonkers W."/>
            <person name="Kazan K."/>
            <person name="Kodira C.D."/>
            <person name="Koehrsen M."/>
            <person name="Kumar L."/>
            <person name="Lee Y.H."/>
            <person name="Li L."/>
            <person name="Manners J.M."/>
            <person name="Miranda-Saavedra D."/>
            <person name="Mukherjee M."/>
            <person name="Park G."/>
            <person name="Park J."/>
            <person name="Park S.Y."/>
            <person name="Proctor R.H."/>
            <person name="Regev A."/>
            <person name="Ruiz-Roldan M.C."/>
            <person name="Sain D."/>
            <person name="Sakthikumar S."/>
            <person name="Sykes S."/>
            <person name="Schwartz D.C."/>
            <person name="Turgeon B.G."/>
            <person name="Wapinski I."/>
            <person name="Yoder O."/>
            <person name="Young S."/>
            <person name="Zeng Q."/>
            <person name="Zhou S."/>
            <person name="Galagan J."/>
            <person name="Cuomo C.A."/>
            <person name="Kistler H.C."/>
            <person name="Rep M."/>
        </authorList>
    </citation>
    <scope>NUCLEOTIDE SEQUENCE [LARGE SCALE GENOMIC DNA]</scope>
    <source>
        <strain evidence="3">M3125 / FGSC 7600</strain>
    </source>
</reference>
<gene>
    <name evidence="2" type="ORF">FVEG_14741</name>
</gene>
<accession>W7LNG5</accession>
<feature type="compositionally biased region" description="Basic residues" evidence="1">
    <location>
        <begin position="1"/>
        <end position="36"/>
    </location>
</feature>
<dbReference type="VEuPathDB" id="FungiDB:FVEG_14741"/>
<dbReference type="AlphaFoldDB" id="W7LNG5"/>
<keyword evidence="3" id="KW-1185">Reference proteome</keyword>
<dbReference type="Proteomes" id="UP000009096">
    <property type="component" value="Chromosome 1"/>
</dbReference>
<dbReference type="EMBL" id="DS022242">
    <property type="protein sequence ID" value="EWG37025.1"/>
    <property type="molecule type" value="Genomic_DNA"/>
</dbReference>
<name>W7LNG5_GIBM7</name>
<evidence type="ECO:0000256" key="1">
    <source>
        <dbReference type="SAM" id="MobiDB-lite"/>
    </source>
</evidence>
<dbReference type="GeneID" id="30071617"/>
<feature type="compositionally biased region" description="Basic and acidic residues" evidence="1">
    <location>
        <begin position="69"/>
        <end position="78"/>
    </location>
</feature>
<evidence type="ECO:0000313" key="3">
    <source>
        <dbReference type="Proteomes" id="UP000009096"/>
    </source>
</evidence>
<evidence type="ECO:0000313" key="2">
    <source>
        <dbReference type="EMBL" id="EWG37025.1"/>
    </source>
</evidence>
<dbReference type="KEGG" id="fvr:FVEG_14741"/>
<dbReference type="RefSeq" id="XP_018743216.1">
    <property type="nucleotide sequence ID" value="XM_018903711.1"/>
</dbReference>
<dbReference type="EMBL" id="CM000578">
    <property type="protein sequence ID" value="EWG37025.1"/>
    <property type="molecule type" value="Genomic_DNA"/>
</dbReference>
<organism evidence="2 3">
    <name type="scientific">Gibberella moniliformis (strain M3125 / FGSC 7600)</name>
    <name type="common">Maize ear and stalk rot fungus</name>
    <name type="synonym">Fusarium verticillioides</name>
    <dbReference type="NCBI Taxonomy" id="334819"/>
    <lineage>
        <taxon>Eukaryota</taxon>
        <taxon>Fungi</taxon>
        <taxon>Dikarya</taxon>
        <taxon>Ascomycota</taxon>
        <taxon>Pezizomycotina</taxon>
        <taxon>Sordariomycetes</taxon>
        <taxon>Hypocreomycetidae</taxon>
        <taxon>Hypocreales</taxon>
        <taxon>Nectriaceae</taxon>
        <taxon>Fusarium</taxon>
        <taxon>Fusarium fujikuroi species complex</taxon>
    </lineage>
</organism>
<feature type="region of interest" description="Disordered" evidence="1">
    <location>
        <begin position="1"/>
        <end position="108"/>
    </location>
</feature>